<sequence length="1429" mass="157274">IFGVDNHGRVNVWNQCAMRLVGYTIEEVMGKNLVQEFITKEYRAAVKTVLDQALRGKETANFEFPLITKNGVRIEVLLNATTRRNEQGNVIGVVGIGQDITARLAQEREYSKLIDSANAPIFGVDTQGRVNVWNICARKLVGYSTDEVMGHSLVQEFITDDYQASVQAVLDKALDGVETANFEFPLITKGGARIEVLLNATTRRDEQGNVIGVVGIGQDITARLAQEREYTKLIDTANAPIFGVDNHGAVNVWNKNAHKLVGYAPEEVMGKKLVTEFITDDFKTAVQTVLDQALHGEETANFEFPLMTKGGVRLDVLLNATTRRDEQGNIIGVVGIGQDITGRLAQEREYSRLIDTANAPIFGVDTHGRVNVWNKCAIRLIGYSTEEVMGKKLVKEFITDEFKTAVQAVLDQALDGDETENFEFPLITKAGARIEVLLNATTRRDEQGNVIGVVGIGQDITARLAQEREYSKLIDSANAPHQCKPSWTKALDGVETANFEFPLITKGGARIEVLLNATTRRNEHGRVIGVVGIGQDITGRIAQEREYSKLIDTANAPIFGVDTAGKVTIWNKNAHKLVGYSSEEVMGQKLVEEFITPEHRARVQSVIDQALAGEETANFEFPLMTKAGVRLEVLLNATTRRDEQGSVIGVVGIGQDITGRLAQEREYTRLIDTANAPIFGVDTQGRVNVWNKCAMRLTGYPSEEVMGHSLVKEFIRKEHQAAVQDVIDQTLHGEETANFDFPLMTKGKVRLEILLNATTRRNEHGHIIGMVGIGQDITERIAQEREFYNLIDSANAPIFGVDHEGRVNIWNKCVASLTGFSASDVFGEKLINEFVSEGFKDSVSDIFKNALLGIETSNFEFALLTSGDHVVEVLLNGEMRELHCLFLSSTCEISLTDKLAATTRRDAKDNVIGVVGIGQDITDARAKRDAEMKQREAEAATAAQATISAHVYHEIRNVVGSVLALADRATEAVDLALIEEDDEFGLRDLPTRVRELTDHQRLVCQHAVDTLNDMLDVAKMENGTYTPKHEVIDLSELCRKAAALQSPRMRPRVHLELNVPTPGSSHVISDSVLLLQYLSNLLSNAAKFTAEGGVVLVCNVREAGPNWLEVTLGVADSGPGIAGDAQHHVLRAFTTGDALPQEDKVGGTKSTGIGLRLADLIAHTITEPSLKPRQEGTKSNMISKAAKTLDMSTLSMEGCPQNGLRIESPLEKDHIYHVANGGPGSFIYFQSAIQRAPAEAIARYKAGGTDALEEIDIGTYKYNVDFSGTMRVLVIDDQRTMRQMVAMIYQKIAFEYPGVTIDCYTAPSGEQAIRMCRKHRFHIITMDQQMSIDYCQGLIDELATDSRPDGEIPEFVRFGSNKIANAKKRQAYFKNDKWVQDILPGDGTLLGHEAILKIKAETQEDGRPPALIFNLTGNLLEADLDPHVP</sequence>
<evidence type="ECO:0000313" key="11">
    <source>
        <dbReference type="EMBL" id="EJK47228.1"/>
    </source>
</evidence>
<feature type="domain" description="PAC" evidence="10">
    <location>
        <begin position="497"/>
        <end position="549"/>
    </location>
</feature>
<dbReference type="InterPro" id="IPR001294">
    <property type="entry name" value="Phytochrome"/>
</dbReference>
<dbReference type="PROSITE" id="PS50112">
    <property type="entry name" value="PAS"/>
    <property type="match status" value="7"/>
</dbReference>
<dbReference type="Pfam" id="PF08448">
    <property type="entry name" value="PAS_4"/>
    <property type="match status" value="1"/>
</dbReference>
<evidence type="ECO:0000259" key="10">
    <source>
        <dbReference type="PROSITE" id="PS50113"/>
    </source>
</evidence>
<feature type="domain" description="PAC" evidence="10">
    <location>
        <begin position="420"/>
        <end position="472"/>
    </location>
</feature>
<dbReference type="SUPFAM" id="SSF52172">
    <property type="entry name" value="CheY-like"/>
    <property type="match status" value="1"/>
</dbReference>
<dbReference type="SUPFAM" id="SSF55785">
    <property type="entry name" value="PYP-like sensor domain (PAS domain)"/>
    <property type="match status" value="8"/>
</dbReference>
<comment type="caution">
    <text evidence="11">The sequence shown here is derived from an EMBL/GenBank/DDBJ whole genome shotgun (WGS) entry which is preliminary data.</text>
</comment>
<keyword evidence="4" id="KW-0418">Kinase</keyword>
<evidence type="ECO:0000259" key="7">
    <source>
        <dbReference type="PROSITE" id="PS50109"/>
    </source>
</evidence>
<dbReference type="SMART" id="SM00387">
    <property type="entry name" value="HATPase_c"/>
    <property type="match status" value="1"/>
</dbReference>
<dbReference type="EC" id="2.7.13.3" evidence="2"/>
<dbReference type="GO" id="GO:0005886">
    <property type="term" value="C:plasma membrane"/>
    <property type="evidence" value="ECO:0007669"/>
    <property type="project" value="TreeGrafter"/>
</dbReference>
<dbReference type="PROSITE" id="PS50110">
    <property type="entry name" value="RESPONSE_REGULATORY"/>
    <property type="match status" value="1"/>
</dbReference>
<protein>
    <recommendedName>
        <fullName evidence="2">histidine kinase</fullName>
        <ecNumber evidence="2">2.7.13.3</ecNumber>
    </recommendedName>
</protein>
<dbReference type="GO" id="GO:0006355">
    <property type="term" value="P:regulation of DNA-templated transcription"/>
    <property type="evidence" value="ECO:0007669"/>
    <property type="project" value="InterPro"/>
</dbReference>
<dbReference type="CDD" id="cd00130">
    <property type="entry name" value="PAS"/>
    <property type="match status" value="7"/>
</dbReference>
<dbReference type="InterPro" id="IPR000014">
    <property type="entry name" value="PAS"/>
</dbReference>
<dbReference type="GO" id="GO:0009927">
    <property type="term" value="F:histidine phosphotransfer kinase activity"/>
    <property type="evidence" value="ECO:0007669"/>
    <property type="project" value="TreeGrafter"/>
</dbReference>
<comment type="catalytic activity">
    <reaction evidence="1">
        <text>ATP + protein L-histidine = ADP + protein N-phospho-L-histidine.</text>
        <dbReference type="EC" id="2.7.13.3"/>
    </reaction>
</comment>
<evidence type="ECO:0000256" key="1">
    <source>
        <dbReference type="ARBA" id="ARBA00000085"/>
    </source>
</evidence>
<feature type="domain" description="PAS" evidence="9">
    <location>
        <begin position="543"/>
        <end position="614"/>
    </location>
</feature>
<evidence type="ECO:0000256" key="6">
    <source>
        <dbReference type="PROSITE-ProRule" id="PRU00169"/>
    </source>
</evidence>
<feature type="domain" description="PAC" evidence="10">
    <location>
        <begin position="300"/>
        <end position="352"/>
    </location>
</feature>
<dbReference type="InterPro" id="IPR001789">
    <property type="entry name" value="Sig_transdc_resp-reg_receiver"/>
</dbReference>
<feature type="domain" description="Response regulatory" evidence="8">
    <location>
        <begin position="1271"/>
        <end position="1429"/>
    </location>
</feature>
<feature type="domain" description="PAS" evidence="9">
    <location>
        <begin position="226"/>
        <end position="297"/>
    </location>
</feature>
<dbReference type="PANTHER" id="PTHR43047">
    <property type="entry name" value="TWO-COMPONENT HISTIDINE PROTEIN KINASE"/>
    <property type="match status" value="1"/>
</dbReference>
<evidence type="ECO:0000313" key="12">
    <source>
        <dbReference type="Proteomes" id="UP000266841"/>
    </source>
</evidence>
<feature type="domain" description="PAC" evidence="10">
    <location>
        <begin position="737"/>
        <end position="789"/>
    </location>
</feature>
<dbReference type="Pfam" id="PF02518">
    <property type="entry name" value="HATPase_c"/>
    <property type="match status" value="1"/>
</dbReference>
<dbReference type="SMART" id="SM00091">
    <property type="entry name" value="PAS"/>
    <property type="match status" value="7"/>
</dbReference>
<dbReference type="InterPro" id="IPR036890">
    <property type="entry name" value="HATPase_C_sf"/>
</dbReference>
<dbReference type="SMART" id="SM00086">
    <property type="entry name" value="PAC"/>
    <property type="match status" value="8"/>
</dbReference>
<feature type="domain" description="PAC" evidence="10">
    <location>
        <begin position="60"/>
        <end position="112"/>
    </location>
</feature>
<dbReference type="Pfam" id="PF00989">
    <property type="entry name" value="PAS"/>
    <property type="match status" value="7"/>
</dbReference>
<feature type="non-terminal residue" evidence="11">
    <location>
        <position position="1"/>
    </location>
</feature>
<dbReference type="PANTHER" id="PTHR43047:SF72">
    <property type="entry name" value="OSMOSENSING HISTIDINE PROTEIN KINASE SLN1"/>
    <property type="match status" value="1"/>
</dbReference>
<dbReference type="Gene3D" id="3.30.565.10">
    <property type="entry name" value="Histidine kinase-like ATPase, C-terminal domain"/>
    <property type="match status" value="1"/>
</dbReference>
<dbReference type="InterPro" id="IPR035965">
    <property type="entry name" value="PAS-like_dom_sf"/>
</dbReference>
<dbReference type="Gene3D" id="3.40.50.2300">
    <property type="match status" value="1"/>
</dbReference>
<dbReference type="PROSITE" id="PS50113">
    <property type="entry name" value="PAC"/>
    <property type="match status" value="7"/>
</dbReference>
<accession>K0R351</accession>
<name>K0R351_THAOC</name>
<feature type="domain" description="PAC" evidence="10">
    <location>
        <begin position="617"/>
        <end position="669"/>
    </location>
</feature>
<dbReference type="GO" id="GO:0009584">
    <property type="term" value="P:detection of visible light"/>
    <property type="evidence" value="ECO:0007669"/>
    <property type="project" value="InterPro"/>
</dbReference>
<dbReference type="InterPro" id="IPR011006">
    <property type="entry name" value="CheY-like_superfamily"/>
</dbReference>
<feature type="domain" description="PAS" evidence="9">
    <location>
        <begin position="783"/>
        <end position="854"/>
    </location>
</feature>
<keyword evidence="5" id="KW-0675">Receptor</keyword>
<dbReference type="Proteomes" id="UP000266841">
    <property type="component" value="Unassembled WGS sequence"/>
</dbReference>
<feature type="domain" description="PAS" evidence="9">
    <location>
        <begin position="1"/>
        <end position="57"/>
    </location>
</feature>
<dbReference type="Gene3D" id="3.30.450.20">
    <property type="entry name" value="PAS domain"/>
    <property type="match status" value="8"/>
</dbReference>
<dbReference type="InterPro" id="IPR005467">
    <property type="entry name" value="His_kinase_dom"/>
</dbReference>
<evidence type="ECO:0000256" key="4">
    <source>
        <dbReference type="ARBA" id="ARBA00022777"/>
    </source>
</evidence>
<dbReference type="InterPro" id="IPR003594">
    <property type="entry name" value="HATPase_dom"/>
</dbReference>
<reference evidence="11 12" key="1">
    <citation type="journal article" date="2012" name="Genome Biol.">
        <title>Genome and low-iron response of an oceanic diatom adapted to chronic iron limitation.</title>
        <authorList>
            <person name="Lommer M."/>
            <person name="Specht M."/>
            <person name="Roy A.S."/>
            <person name="Kraemer L."/>
            <person name="Andreson R."/>
            <person name="Gutowska M.A."/>
            <person name="Wolf J."/>
            <person name="Bergner S.V."/>
            <person name="Schilhabel M.B."/>
            <person name="Klostermeier U.C."/>
            <person name="Beiko R.G."/>
            <person name="Rosenstiel P."/>
            <person name="Hippler M."/>
            <person name="Laroche J."/>
        </authorList>
    </citation>
    <scope>NUCLEOTIDE SEQUENCE [LARGE SCALE GENOMIC DNA]</scope>
    <source>
        <strain evidence="11 12">CCMP1005</strain>
    </source>
</reference>
<dbReference type="OMA" id="NVWNQCA"/>
<dbReference type="SUPFAM" id="SSF55874">
    <property type="entry name" value="ATPase domain of HSP90 chaperone/DNA topoisomerase II/histidine kinase"/>
    <property type="match status" value="1"/>
</dbReference>
<dbReference type="FunFam" id="3.30.450.20:FF:000011">
    <property type="entry name" value="Hybrid signal transduction histidine kinase"/>
    <property type="match status" value="3"/>
</dbReference>
<keyword evidence="3" id="KW-0808">Transferase</keyword>
<evidence type="ECO:0000259" key="9">
    <source>
        <dbReference type="PROSITE" id="PS50112"/>
    </source>
</evidence>
<evidence type="ECO:0000259" key="8">
    <source>
        <dbReference type="PROSITE" id="PS50110"/>
    </source>
</evidence>
<gene>
    <name evidence="11" type="ORF">THAOC_34070</name>
</gene>
<proteinExistence type="predicted"/>
<dbReference type="eggNOG" id="ENOG502QPNJ">
    <property type="taxonomic scope" value="Eukaryota"/>
</dbReference>
<dbReference type="NCBIfam" id="TIGR00229">
    <property type="entry name" value="sensory_box"/>
    <property type="match status" value="7"/>
</dbReference>
<dbReference type="EMBL" id="AGNL01047193">
    <property type="protein sequence ID" value="EJK47228.1"/>
    <property type="molecule type" value="Genomic_DNA"/>
</dbReference>
<feature type="modified residue" description="4-aspartylphosphate" evidence="6">
    <location>
        <position position="1327"/>
    </location>
</feature>
<feature type="domain" description="PAC" evidence="10">
    <location>
        <begin position="180"/>
        <end position="232"/>
    </location>
</feature>
<dbReference type="InterPro" id="IPR013767">
    <property type="entry name" value="PAS_fold"/>
</dbReference>
<feature type="domain" description="PAS" evidence="9">
    <location>
        <begin position="106"/>
        <end position="177"/>
    </location>
</feature>
<evidence type="ECO:0000256" key="2">
    <source>
        <dbReference type="ARBA" id="ARBA00012438"/>
    </source>
</evidence>
<dbReference type="InterPro" id="IPR000700">
    <property type="entry name" value="PAS-assoc_C"/>
</dbReference>
<keyword evidence="6" id="KW-0597">Phosphoprotein</keyword>
<dbReference type="PROSITE" id="PS50109">
    <property type="entry name" value="HIS_KIN"/>
    <property type="match status" value="1"/>
</dbReference>
<evidence type="ECO:0000256" key="5">
    <source>
        <dbReference type="ARBA" id="ARBA00023170"/>
    </source>
</evidence>
<organism evidence="11 12">
    <name type="scientific">Thalassiosira oceanica</name>
    <name type="common">Marine diatom</name>
    <dbReference type="NCBI Taxonomy" id="159749"/>
    <lineage>
        <taxon>Eukaryota</taxon>
        <taxon>Sar</taxon>
        <taxon>Stramenopiles</taxon>
        <taxon>Ochrophyta</taxon>
        <taxon>Bacillariophyta</taxon>
        <taxon>Coscinodiscophyceae</taxon>
        <taxon>Thalassiosirophycidae</taxon>
        <taxon>Thalassiosirales</taxon>
        <taxon>Thalassiosiraceae</taxon>
        <taxon>Thalassiosira</taxon>
    </lineage>
</organism>
<dbReference type="InterPro" id="IPR013656">
    <property type="entry name" value="PAS_4"/>
</dbReference>
<feature type="domain" description="PAS" evidence="9">
    <location>
        <begin position="663"/>
        <end position="734"/>
    </location>
</feature>
<dbReference type="PRINTS" id="PR01033">
    <property type="entry name" value="PHYTOCHROME"/>
</dbReference>
<feature type="domain" description="PAS" evidence="9">
    <location>
        <begin position="346"/>
        <end position="417"/>
    </location>
</feature>
<dbReference type="InterPro" id="IPR001610">
    <property type="entry name" value="PAC"/>
</dbReference>
<dbReference type="OrthoDB" id="10266508at2759"/>
<dbReference type="GO" id="GO:0000155">
    <property type="term" value="F:phosphorelay sensor kinase activity"/>
    <property type="evidence" value="ECO:0007669"/>
    <property type="project" value="TreeGrafter"/>
</dbReference>
<evidence type="ECO:0000256" key="3">
    <source>
        <dbReference type="ARBA" id="ARBA00022679"/>
    </source>
</evidence>
<dbReference type="Gene3D" id="1.10.287.130">
    <property type="match status" value="1"/>
</dbReference>
<feature type="domain" description="Histidine kinase" evidence="7">
    <location>
        <begin position="950"/>
        <end position="1158"/>
    </location>
</feature>
<keyword evidence="12" id="KW-1185">Reference proteome</keyword>